<organism evidence="4 5">
    <name type="scientific">Natronobacterium lacisalsi AJ5</name>
    <dbReference type="NCBI Taxonomy" id="358396"/>
    <lineage>
        <taxon>Archaea</taxon>
        <taxon>Methanobacteriati</taxon>
        <taxon>Methanobacteriota</taxon>
        <taxon>Stenosarchaea group</taxon>
        <taxon>Halobacteria</taxon>
        <taxon>Halobacteriales</taxon>
        <taxon>Natrialbaceae</taxon>
        <taxon>Natronobacterium</taxon>
    </lineage>
</organism>
<evidence type="ECO:0000313" key="6">
    <source>
        <dbReference type="Proteomes" id="UP000186547"/>
    </source>
</evidence>
<dbReference type="STRING" id="358396.CHINAEXTREME_15865"/>
<dbReference type="eggNOG" id="arCOG02796">
    <property type="taxonomic scope" value="Archaea"/>
</dbReference>
<sequence>MSPTRRRLLSAVGPISVSVAIAGCLDGFGGDSLELTTPEEAPGDDWTEPDWRPADGTPTEDDVDATTAVADLEVPWDLAFAGEDAFLTERDGGLRRFDAADLATGEELAPEDGEVVLEAGDLPDRAAPGEGGTLGVAVHPDYPESAVAFVSYTVDDGGFENRVVRCDLEGDDPDSDPDPEPTPILEGIPGATTHNGGRITFGPDSHLWVTTGDAQEPALAQDPGSLAGSVLRLTPGGDPAPGNPDWGADGDDRIYTLGHRNPQGIDFTPEGAPVIAEHGPAARDEVSVLRPGGNYGWPIVRGGPNDSEYGSYDDEDHDAATPPVLNTGPDETWAPSGLAFYADGAVGPWENHVLVCGLASETLYAVALRPGDGNGNGSGDSTGEEGHPHPADLPWLDDRLEATVTPLFEGRYGRLRHVEPGPDGSLYLLTSNLDGRAGGEFPRSGDDRVVRLEP</sequence>
<accession>M0LE55</accession>
<dbReference type="RefSeq" id="WP_007142798.1">
    <property type="nucleotide sequence ID" value="NZ_AOLZ01000056.1"/>
</dbReference>
<dbReference type="PANTHER" id="PTHR19328">
    <property type="entry name" value="HEDGEHOG-INTERACTING PROTEIN"/>
    <property type="match status" value="1"/>
</dbReference>
<dbReference type="EMBL" id="AOLZ01000056">
    <property type="protein sequence ID" value="EMA30719.1"/>
    <property type="molecule type" value="Genomic_DNA"/>
</dbReference>
<dbReference type="PANTHER" id="PTHR19328:SF13">
    <property type="entry name" value="HIPL1 PROTEIN"/>
    <property type="match status" value="1"/>
</dbReference>
<dbReference type="GeneID" id="30922631"/>
<evidence type="ECO:0000256" key="1">
    <source>
        <dbReference type="SAM" id="MobiDB-lite"/>
    </source>
</evidence>
<dbReference type="Gene3D" id="2.120.10.30">
    <property type="entry name" value="TolB, C-terminal domain"/>
    <property type="match status" value="1"/>
</dbReference>
<dbReference type="AlphaFoldDB" id="M0LE55"/>
<feature type="region of interest" description="Disordered" evidence="1">
    <location>
        <begin position="32"/>
        <end position="61"/>
    </location>
</feature>
<feature type="region of interest" description="Disordered" evidence="1">
    <location>
        <begin position="167"/>
        <end position="201"/>
    </location>
</feature>
<dbReference type="KEGG" id="hlc:CHINAEXTREME15865"/>
<dbReference type="Proteomes" id="UP000011555">
    <property type="component" value="Unassembled WGS sequence"/>
</dbReference>
<dbReference type="EMBL" id="CP019285">
    <property type="protein sequence ID" value="APW99154.1"/>
    <property type="molecule type" value="Genomic_DNA"/>
</dbReference>
<evidence type="ECO:0000313" key="4">
    <source>
        <dbReference type="EMBL" id="EMA30719.1"/>
    </source>
</evidence>
<feature type="domain" description="Glucose/Sorbosone dehydrogenase" evidence="2">
    <location>
        <begin position="72"/>
        <end position="436"/>
    </location>
</feature>
<dbReference type="InterPro" id="IPR012938">
    <property type="entry name" value="Glc/Sorbosone_DH"/>
</dbReference>
<evidence type="ECO:0000313" key="5">
    <source>
        <dbReference type="Proteomes" id="UP000011555"/>
    </source>
</evidence>
<dbReference type="InterPro" id="IPR011041">
    <property type="entry name" value="Quinoprot_gluc/sorb_DH_b-prop"/>
</dbReference>
<reference evidence="3" key="3">
    <citation type="submission" date="2017-01" db="EMBL/GenBank/DDBJ databases">
        <authorList>
            <person name="Mah S.A."/>
            <person name="Swanson W.J."/>
            <person name="Moy G.W."/>
            <person name="Vacquier V.D."/>
        </authorList>
    </citation>
    <scope>NUCLEOTIDE SEQUENCE</scope>
    <source>
        <strain evidence="3">AJ5</strain>
    </source>
</reference>
<protein>
    <submittedName>
        <fullName evidence="4">Glucose sorbosone dehydrogenase</fullName>
    </submittedName>
</protein>
<dbReference type="PROSITE" id="PS51257">
    <property type="entry name" value="PROKAR_LIPOPROTEIN"/>
    <property type="match status" value="1"/>
</dbReference>
<dbReference type="SUPFAM" id="SSF50952">
    <property type="entry name" value="Soluble quinoprotein glucose dehydrogenase"/>
    <property type="match status" value="1"/>
</dbReference>
<feature type="compositionally biased region" description="Acidic residues" evidence="1">
    <location>
        <begin position="169"/>
        <end position="179"/>
    </location>
</feature>
<dbReference type="Pfam" id="PF07995">
    <property type="entry name" value="GSDH"/>
    <property type="match status" value="1"/>
</dbReference>
<feature type="compositionally biased region" description="Basic and acidic residues" evidence="1">
    <location>
        <begin position="384"/>
        <end position="394"/>
    </location>
</feature>
<reference evidence="3 6" key="1">
    <citation type="journal article" date="2011" name="J. Bacteriol.">
        <title>Genome sequence of Halobiforma lacisalsi AJ5, an extremely halophilic archaeon which harbors a bop gene.</title>
        <authorList>
            <person name="Jiang X."/>
            <person name="Wang S."/>
            <person name="Cheng H."/>
            <person name="Huo Y."/>
            <person name="Zhang X."/>
            <person name="Zhu X."/>
            <person name="Han X."/>
            <person name="Ni P."/>
            <person name="Wu M."/>
        </authorList>
    </citation>
    <scope>NUCLEOTIDE SEQUENCE [LARGE SCALE GENOMIC DNA]</scope>
    <source>
        <strain evidence="3 6">AJ5</strain>
    </source>
</reference>
<evidence type="ECO:0000259" key="2">
    <source>
        <dbReference type="Pfam" id="PF07995"/>
    </source>
</evidence>
<feature type="region of interest" description="Disordered" evidence="1">
    <location>
        <begin position="370"/>
        <end position="394"/>
    </location>
</feature>
<name>M0LE55_NATLA</name>
<reference evidence="4 5" key="2">
    <citation type="journal article" date="2014" name="PLoS Genet.">
        <title>Phylogenetically driven sequencing of extremely halophilic archaea reveals strategies for static and dynamic osmo-response.</title>
        <authorList>
            <person name="Becker E.A."/>
            <person name="Seitzer P.M."/>
            <person name="Tritt A."/>
            <person name="Larsen D."/>
            <person name="Krusor M."/>
            <person name="Yao A.I."/>
            <person name="Wu D."/>
            <person name="Madern D."/>
            <person name="Eisen J.A."/>
            <person name="Darling A.E."/>
            <person name="Facciotti M.T."/>
        </authorList>
    </citation>
    <scope>NUCLEOTIDE SEQUENCE [LARGE SCALE GENOMIC DNA]</scope>
    <source>
        <strain evidence="4 5">AJ5</strain>
    </source>
</reference>
<evidence type="ECO:0000313" key="3">
    <source>
        <dbReference type="EMBL" id="APW99154.1"/>
    </source>
</evidence>
<keyword evidence="5" id="KW-1185">Reference proteome</keyword>
<dbReference type="PATRIC" id="fig|358396.7.peg.3136"/>
<proteinExistence type="predicted"/>
<gene>
    <name evidence="4" type="ORF">C445_15461</name>
    <name evidence="3" type="ORF">CHINAEXTREME_15865</name>
</gene>
<dbReference type="InterPro" id="IPR011042">
    <property type="entry name" value="6-blade_b-propeller_TolB-like"/>
</dbReference>
<dbReference type="Proteomes" id="UP000186547">
    <property type="component" value="Chromosome"/>
</dbReference>